<evidence type="ECO:0008006" key="3">
    <source>
        <dbReference type="Google" id="ProtNLM"/>
    </source>
</evidence>
<dbReference type="SUPFAM" id="SSF160631">
    <property type="entry name" value="SMI1/KNR4-like"/>
    <property type="match status" value="1"/>
</dbReference>
<sequence>MSSHTAPKLGAHRPLVLASKKTLCKICSMKHDMTVSMTTIDESLAQLQLGASKLLRPGLPAQTVTEELSARGLRPGADLIALYGWHDGTNSEPNVLLNDMYLMPGYYLLSLGEALETYDRFVNEYQENSSWLPLLEDNAGGYIFVDCSATDRQPVYDFDFENVENKLRHSSIQDMLATLAVAFTQGIFFKDEDGWFDMDSDAFWKLAARMNPTAQYWAED</sequence>
<reference evidence="1 2" key="1">
    <citation type="submission" date="2024-10" db="EMBL/GenBank/DDBJ databases">
        <title>Novel secondary metabolite-producing bacteria for plant disease control.</title>
        <authorList>
            <person name="Chevrette M."/>
        </authorList>
    </citation>
    <scope>NUCLEOTIDE SEQUENCE [LARGE SCALE GENOMIC DNA]</scope>
    <source>
        <strain evidence="1 2">J30 TE3557</strain>
    </source>
</reference>
<comment type="caution">
    <text evidence="1">The sequence shown here is derived from an EMBL/GenBank/DDBJ whole genome shotgun (WGS) entry which is preliminary data.</text>
</comment>
<keyword evidence="2" id="KW-1185">Reference proteome</keyword>
<organism evidence="1 2">
    <name type="scientific">Paenarthrobacter histidinolovorans</name>
    <dbReference type="NCBI Taxonomy" id="43664"/>
    <lineage>
        <taxon>Bacteria</taxon>
        <taxon>Bacillati</taxon>
        <taxon>Actinomycetota</taxon>
        <taxon>Actinomycetes</taxon>
        <taxon>Micrococcales</taxon>
        <taxon>Micrococcaceae</taxon>
        <taxon>Paenarthrobacter</taxon>
    </lineage>
</organism>
<gene>
    <name evidence="1" type="ORF">ABIA52_003048</name>
</gene>
<dbReference type="EMBL" id="JBIYEW010000003">
    <property type="protein sequence ID" value="MFK4640159.1"/>
    <property type="molecule type" value="Genomic_DNA"/>
</dbReference>
<dbReference type="Proteomes" id="UP001620520">
    <property type="component" value="Unassembled WGS sequence"/>
</dbReference>
<protein>
    <recommendedName>
        <fullName evidence="3">Knr4/Smi1-like domain-containing protein</fullName>
    </recommendedName>
</protein>
<evidence type="ECO:0000313" key="2">
    <source>
        <dbReference type="Proteomes" id="UP001620520"/>
    </source>
</evidence>
<dbReference type="InterPro" id="IPR037883">
    <property type="entry name" value="Knr4/Smi1-like_sf"/>
</dbReference>
<evidence type="ECO:0000313" key="1">
    <source>
        <dbReference type="EMBL" id="MFK4640159.1"/>
    </source>
</evidence>
<accession>A0ABW8N9C3</accession>
<name>A0ABW8N9C3_9MICC</name>
<proteinExistence type="predicted"/>